<organism evidence="1">
    <name type="scientific">Anguilla anguilla</name>
    <name type="common">European freshwater eel</name>
    <name type="synonym">Muraena anguilla</name>
    <dbReference type="NCBI Taxonomy" id="7936"/>
    <lineage>
        <taxon>Eukaryota</taxon>
        <taxon>Metazoa</taxon>
        <taxon>Chordata</taxon>
        <taxon>Craniata</taxon>
        <taxon>Vertebrata</taxon>
        <taxon>Euteleostomi</taxon>
        <taxon>Actinopterygii</taxon>
        <taxon>Neopterygii</taxon>
        <taxon>Teleostei</taxon>
        <taxon>Anguilliformes</taxon>
        <taxon>Anguillidae</taxon>
        <taxon>Anguilla</taxon>
    </lineage>
</organism>
<dbReference type="EMBL" id="GBXM01047793">
    <property type="protein sequence ID" value="JAH60784.1"/>
    <property type="molecule type" value="Transcribed_RNA"/>
</dbReference>
<accession>A0A0E9U4H2</accession>
<proteinExistence type="predicted"/>
<sequence>MIAFNIYYF</sequence>
<reference evidence="1" key="1">
    <citation type="submission" date="2014-11" db="EMBL/GenBank/DDBJ databases">
        <authorList>
            <person name="Amaro Gonzalez C."/>
        </authorList>
    </citation>
    <scope>NUCLEOTIDE SEQUENCE</scope>
</reference>
<name>A0A0E9U4H2_ANGAN</name>
<reference evidence="1" key="2">
    <citation type="journal article" date="2015" name="Fish Shellfish Immunol.">
        <title>Early steps in the European eel (Anguilla anguilla)-Vibrio vulnificus interaction in the gills: Role of the RtxA13 toxin.</title>
        <authorList>
            <person name="Callol A."/>
            <person name="Pajuelo D."/>
            <person name="Ebbesson L."/>
            <person name="Teles M."/>
            <person name="MacKenzie S."/>
            <person name="Amaro C."/>
        </authorList>
    </citation>
    <scope>NUCLEOTIDE SEQUENCE</scope>
</reference>
<protein>
    <submittedName>
        <fullName evidence="1">Uncharacterized protein</fullName>
    </submittedName>
</protein>
<evidence type="ECO:0000313" key="1">
    <source>
        <dbReference type="EMBL" id="JAH60784.1"/>
    </source>
</evidence>